<organism evidence="1 2">
    <name type="scientific">Populus alba x Populus x berolinensis</name>
    <dbReference type="NCBI Taxonomy" id="444605"/>
    <lineage>
        <taxon>Eukaryota</taxon>
        <taxon>Viridiplantae</taxon>
        <taxon>Streptophyta</taxon>
        <taxon>Embryophyta</taxon>
        <taxon>Tracheophyta</taxon>
        <taxon>Spermatophyta</taxon>
        <taxon>Magnoliopsida</taxon>
        <taxon>eudicotyledons</taxon>
        <taxon>Gunneridae</taxon>
        <taxon>Pentapetalae</taxon>
        <taxon>rosids</taxon>
        <taxon>fabids</taxon>
        <taxon>Malpighiales</taxon>
        <taxon>Salicaceae</taxon>
        <taxon>Saliceae</taxon>
        <taxon>Populus</taxon>
    </lineage>
</organism>
<keyword evidence="2" id="KW-1185">Reference proteome</keyword>
<dbReference type="EMBL" id="JAQIZT010000006">
    <property type="protein sequence ID" value="KAJ6995234.1"/>
    <property type="molecule type" value="Genomic_DNA"/>
</dbReference>
<accession>A0AAD6QRL3</accession>
<comment type="caution">
    <text evidence="1">The sequence shown here is derived from an EMBL/GenBank/DDBJ whole genome shotgun (WGS) entry which is preliminary data.</text>
</comment>
<gene>
    <name evidence="1" type="ORF">NC653_017883</name>
</gene>
<evidence type="ECO:0000313" key="2">
    <source>
        <dbReference type="Proteomes" id="UP001164929"/>
    </source>
</evidence>
<evidence type="ECO:0000313" key="1">
    <source>
        <dbReference type="EMBL" id="KAJ6995234.1"/>
    </source>
</evidence>
<protein>
    <submittedName>
        <fullName evidence="1">Uncharacterized protein</fullName>
    </submittedName>
</protein>
<sequence>MMVGGCDPNTELLLSFLINPDPSKMLNWSCIHLAVYLSTQVLLDSVKFSFRREIKSTRLYIQVATQGILLCLYKSNRTVIGVGEKRLLNNNAENK</sequence>
<dbReference type="AlphaFoldDB" id="A0AAD6QRL3"/>
<reference evidence="1" key="1">
    <citation type="journal article" date="2023" name="Mol. Ecol. Resour.">
        <title>Chromosome-level genome assembly of a triploid poplar Populus alba 'Berolinensis'.</title>
        <authorList>
            <person name="Chen S."/>
            <person name="Yu Y."/>
            <person name="Wang X."/>
            <person name="Wang S."/>
            <person name="Zhang T."/>
            <person name="Zhou Y."/>
            <person name="He R."/>
            <person name="Meng N."/>
            <person name="Wang Y."/>
            <person name="Liu W."/>
            <person name="Liu Z."/>
            <person name="Liu J."/>
            <person name="Guo Q."/>
            <person name="Huang H."/>
            <person name="Sederoff R.R."/>
            <person name="Wang G."/>
            <person name="Qu G."/>
            <person name="Chen S."/>
        </authorList>
    </citation>
    <scope>NUCLEOTIDE SEQUENCE</scope>
    <source>
        <strain evidence="1">SC-2020</strain>
    </source>
</reference>
<proteinExistence type="predicted"/>
<dbReference type="Proteomes" id="UP001164929">
    <property type="component" value="Chromosome 6"/>
</dbReference>
<name>A0AAD6QRL3_9ROSI</name>